<evidence type="ECO:0000256" key="1">
    <source>
        <dbReference type="SAM" id="SignalP"/>
    </source>
</evidence>
<accession>A0AAV4VTH3</accession>
<reference evidence="2 3" key="1">
    <citation type="submission" date="2021-06" db="EMBL/GenBank/DDBJ databases">
        <title>Caerostris darwini draft genome.</title>
        <authorList>
            <person name="Kono N."/>
            <person name="Arakawa K."/>
        </authorList>
    </citation>
    <scope>NUCLEOTIDE SEQUENCE [LARGE SCALE GENOMIC DNA]</scope>
</reference>
<sequence length="171" mass="19071">MYDFDVLNLMLNSLDILLIAACLGAKVRQEVKQKPSASKAVRKHLLNGVQTQPPFFSEGLGQILYIAANVMTIAVCLRLESSSLQGWTVPATHTESMAIHFPIPRNVVCRVEVTKRFPGIKKEGGVVHHLIPIRNALRVSPGGNPFFSFLPFDHPSPSRRCRNRFLSIWAI</sequence>
<comment type="caution">
    <text evidence="2">The sequence shown here is derived from an EMBL/GenBank/DDBJ whole genome shotgun (WGS) entry which is preliminary data.</text>
</comment>
<organism evidence="2 3">
    <name type="scientific">Caerostris darwini</name>
    <dbReference type="NCBI Taxonomy" id="1538125"/>
    <lineage>
        <taxon>Eukaryota</taxon>
        <taxon>Metazoa</taxon>
        <taxon>Ecdysozoa</taxon>
        <taxon>Arthropoda</taxon>
        <taxon>Chelicerata</taxon>
        <taxon>Arachnida</taxon>
        <taxon>Araneae</taxon>
        <taxon>Araneomorphae</taxon>
        <taxon>Entelegynae</taxon>
        <taxon>Araneoidea</taxon>
        <taxon>Araneidae</taxon>
        <taxon>Caerostris</taxon>
    </lineage>
</organism>
<keyword evidence="3" id="KW-1185">Reference proteome</keyword>
<dbReference type="Proteomes" id="UP001054837">
    <property type="component" value="Unassembled WGS sequence"/>
</dbReference>
<feature type="chain" id="PRO_5043551326" evidence="1">
    <location>
        <begin position="25"/>
        <end position="171"/>
    </location>
</feature>
<dbReference type="EMBL" id="BPLQ01013532">
    <property type="protein sequence ID" value="GIY72919.1"/>
    <property type="molecule type" value="Genomic_DNA"/>
</dbReference>
<proteinExistence type="predicted"/>
<keyword evidence="1" id="KW-0732">Signal</keyword>
<evidence type="ECO:0000313" key="3">
    <source>
        <dbReference type="Proteomes" id="UP001054837"/>
    </source>
</evidence>
<protein>
    <submittedName>
        <fullName evidence="2">Uncharacterized protein</fullName>
    </submittedName>
</protein>
<name>A0AAV4VTH3_9ARAC</name>
<evidence type="ECO:0000313" key="2">
    <source>
        <dbReference type="EMBL" id="GIY72919.1"/>
    </source>
</evidence>
<dbReference type="AlphaFoldDB" id="A0AAV4VTH3"/>
<feature type="signal peptide" evidence="1">
    <location>
        <begin position="1"/>
        <end position="24"/>
    </location>
</feature>
<gene>
    <name evidence="2" type="ORF">CDAR_277381</name>
</gene>